<feature type="region of interest" description="Disordered" evidence="1">
    <location>
        <begin position="1"/>
        <end position="31"/>
    </location>
</feature>
<dbReference type="EMBL" id="KV000871">
    <property type="protein sequence ID" value="KZV39924.1"/>
    <property type="molecule type" value="Genomic_DNA"/>
</dbReference>
<evidence type="ECO:0000313" key="3">
    <source>
        <dbReference type="Proteomes" id="UP000250235"/>
    </source>
</evidence>
<reference evidence="2 3" key="1">
    <citation type="journal article" date="2015" name="Proc. Natl. Acad. Sci. U.S.A.">
        <title>The resurrection genome of Boea hygrometrica: A blueprint for survival of dehydration.</title>
        <authorList>
            <person name="Xiao L."/>
            <person name="Yang G."/>
            <person name="Zhang L."/>
            <person name="Yang X."/>
            <person name="Zhao S."/>
            <person name="Ji Z."/>
            <person name="Zhou Q."/>
            <person name="Hu M."/>
            <person name="Wang Y."/>
            <person name="Chen M."/>
            <person name="Xu Y."/>
            <person name="Jin H."/>
            <person name="Xiao X."/>
            <person name="Hu G."/>
            <person name="Bao F."/>
            <person name="Hu Y."/>
            <person name="Wan P."/>
            <person name="Li L."/>
            <person name="Deng X."/>
            <person name="Kuang T."/>
            <person name="Xiang C."/>
            <person name="Zhu J.K."/>
            <person name="Oliver M.J."/>
            <person name="He Y."/>
        </authorList>
    </citation>
    <scope>NUCLEOTIDE SEQUENCE [LARGE SCALE GENOMIC DNA]</scope>
    <source>
        <strain evidence="3">cv. XS01</strain>
    </source>
</reference>
<sequence length="149" mass="16149">MSPRRGSGRTVRRSAEESRASVTEEGVQQVEDVTRQIGGMELVLAIFRPKPGRVFQPALDVSHSFQSPQGSQQSNRQRYSPRGKQFKKRSNSSSSASRGLSPSSLCDVVSVSTPAGVSLLTQEVVIDGMVSVMPEIIYVVIKEIGNSGR</sequence>
<feature type="compositionally biased region" description="Basic residues" evidence="1">
    <location>
        <begin position="79"/>
        <end position="90"/>
    </location>
</feature>
<proteinExistence type="predicted"/>
<organism evidence="2 3">
    <name type="scientific">Dorcoceras hygrometricum</name>
    <dbReference type="NCBI Taxonomy" id="472368"/>
    <lineage>
        <taxon>Eukaryota</taxon>
        <taxon>Viridiplantae</taxon>
        <taxon>Streptophyta</taxon>
        <taxon>Embryophyta</taxon>
        <taxon>Tracheophyta</taxon>
        <taxon>Spermatophyta</taxon>
        <taxon>Magnoliopsida</taxon>
        <taxon>eudicotyledons</taxon>
        <taxon>Gunneridae</taxon>
        <taxon>Pentapetalae</taxon>
        <taxon>asterids</taxon>
        <taxon>lamiids</taxon>
        <taxon>Lamiales</taxon>
        <taxon>Gesneriaceae</taxon>
        <taxon>Didymocarpoideae</taxon>
        <taxon>Trichosporeae</taxon>
        <taxon>Loxocarpinae</taxon>
        <taxon>Dorcoceras</taxon>
    </lineage>
</organism>
<feature type="compositionally biased region" description="Basic residues" evidence="1">
    <location>
        <begin position="1"/>
        <end position="12"/>
    </location>
</feature>
<accession>A0A2Z7BZT5</accession>
<evidence type="ECO:0000313" key="2">
    <source>
        <dbReference type="EMBL" id="KZV39924.1"/>
    </source>
</evidence>
<dbReference type="AlphaFoldDB" id="A0A2Z7BZT5"/>
<dbReference type="Proteomes" id="UP000250235">
    <property type="component" value="Unassembled WGS sequence"/>
</dbReference>
<evidence type="ECO:0000256" key="1">
    <source>
        <dbReference type="SAM" id="MobiDB-lite"/>
    </source>
</evidence>
<keyword evidence="3" id="KW-1185">Reference proteome</keyword>
<feature type="compositionally biased region" description="Polar residues" evidence="1">
    <location>
        <begin position="63"/>
        <end position="78"/>
    </location>
</feature>
<protein>
    <submittedName>
        <fullName evidence="2">Ankyrin repeat-containing protein-like</fullName>
    </submittedName>
</protein>
<gene>
    <name evidence="2" type="ORF">F511_26920</name>
</gene>
<dbReference type="OrthoDB" id="786614at2759"/>
<feature type="region of interest" description="Disordered" evidence="1">
    <location>
        <begin position="58"/>
        <end position="105"/>
    </location>
</feature>
<feature type="compositionally biased region" description="Low complexity" evidence="1">
    <location>
        <begin position="91"/>
        <end position="104"/>
    </location>
</feature>
<name>A0A2Z7BZT5_9LAMI</name>